<dbReference type="KEGG" id="kak:Kalk_08695"/>
<dbReference type="AlphaFoldDB" id="A0A2K9LNW7"/>
<sequence>MEYDSPFGRFTLLPLHHHAKSPLQAWSAADDLLLKELASIDPLPKRILLLNDLHGALGTCLNHLHPHSWNDSYTSKLSLQQNLYRNQLAFLSDHWRESTQELDGLFDIVLVKIPKTLSLLEYQLTRLRPHIGPHTKVIGAGMVKHLSQSMVRCFENCIGPATTSLAQRKARLVFAEFNPELKPAVPQPIRYGIPGTTLQMVNHANVFSQQKLDIGSRFLLDNFPQVEEATHIMDLGCGNGALACYAALQNSSARLSLLDDSSLALLSAKDSMALNGIKNPCDYIIADGLDGFEEQVDVILCNPPFHEGNNINSNIALRMFKGAKRCLTEHGKLVVVGNRHLDYHQTLKSHFKEVELTASNPKFVVLTASRPR</sequence>
<dbReference type="PROSITE" id="PS00092">
    <property type="entry name" value="N6_MTASE"/>
    <property type="match status" value="1"/>
</dbReference>
<dbReference type="PANTHER" id="PTHR47816:SF5">
    <property type="entry name" value="RIBOSOMAL RNA LARGE SUBUNIT METHYLTRANSFERASE G"/>
    <property type="match status" value="1"/>
</dbReference>
<dbReference type="Gene3D" id="3.40.50.150">
    <property type="entry name" value="Vaccinia Virus protein VP39"/>
    <property type="match status" value="2"/>
</dbReference>
<dbReference type="Pfam" id="PF26049">
    <property type="entry name" value="RLMG_N"/>
    <property type="match status" value="1"/>
</dbReference>
<name>A0A2K9LNW7_9GAMM</name>
<dbReference type="EMBL" id="CP022684">
    <property type="protein sequence ID" value="AUM12494.1"/>
    <property type="molecule type" value="Genomic_DNA"/>
</dbReference>
<dbReference type="PANTHER" id="PTHR47816">
    <property type="entry name" value="RIBOSOMAL RNA SMALL SUBUNIT METHYLTRANSFERASE C"/>
    <property type="match status" value="1"/>
</dbReference>
<dbReference type="GO" id="GO:0003676">
    <property type="term" value="F:nucleic acid binding"/>
    <property type="evidence" value="ECO:0007669"/>
    <property type="project" value="InterPro"/>
</dbReference>
<dbReference type="CDD" id="cd02440">
    <property type="entry name" value="AdoMet_MTases"/>
    <property type="match status" value="1"/>
</dbReference>
<dbReference type="InterPro" id="IPR029063">
    <property type="entry name" value="SAM-dependent_MTases_sf"/>
</dbReference>
<dbReference type="InterPro" id="IPR058679">
    <property type="entry name" value="RlmG_N"/>
</dbReference>
<evidence type="ECO:0000256" key="3">
    <source>
        <dbReference type="ARBA" id="ARBA00022603"/>
    </source>
</evidence>
<evidence type="ECO:0000313" key="9">
    <source>
        <dbReference type="Proteomes" id="UP000235116"/>
    </source>
</evidence>
<keyword evidence="5" id="KW-0949">S-adenosyl-L-methionine</keyword>
<dbReference type="SUPFAM" id="SSF53335">
    <property type="entry name" value="S-adenosyl-L-methionine-dependent methyltransferases"/>
    <property type="match status" value="1"/>
</dbReference>
<protein>
    <submittedName>
        <fullName evidence="8">Uncharacterized protein</fullName>
    </submittedName>
</protein>
<dbReference type="Pfam" id="PF05175">
    <property type="entry name" value="MTS"/>
    <property type="match status" value="1"/>
</dbReference>
<dbReference type="InterPro" id="IPR002052">
    <property type="entry name" value="DNA_methylase_N6_adenine_CS"/>
</dbReference>
<keyword evidence="4" id="KW-0808">Transferase</keyword>
<keyword evidence="2" id="KW-0698">rRNA processing</keyword>
<dbReference type="GO" id="GO:0008990">
    <property type="term" value="F:rRNA (guanine-N2-)-methyltransferase activity"/>
    <property type="evidence" value="ECO:0007669"/>
    <property type="project" value="InterPro"/>
</dbReference>
<dbReference type="OrthoDB" id="29650at2"/>
<dbReference type="InterPro" id="IPR007848">
    <property type="entry name" value="Small_mtfrase_dom"/>
</dbReference>
<proteinExistence type="predicted"/>
<gene>
    <name evidence="8" type="ORF">Kalk_08695</name>
</gene>
<evidence type="ECO:0000256" key="1">
    <source>
        <dbReference type="ARBA" id="ARBA00022490"/>
    </source>
</evidence>
<evidence type="ECO:0000259" key="7">
    <source>
        <dbReference type="Pfam" id="PF26049"/>
    </source>
</evidence>
<evidence type="ECO:0000256" key="2">
    <source>
        <dbReference type="ARBA" id="ARBA00022552"/>
    </source>
</evidence>
<evidence type="ECO:0000256" key="5">
    <source>
        <dbReference type="ARBA" id="ARBA00022691"/>
    </source>
</evidence>
<organism evidence="8 9">
    <name type="scientific">Ketobacter alkanivorans</name>
    <dbReference type="NCBI Taxonomy" id="1917421"/>
    <lineage>
        <taxon>Bacteria</taxon>
        <taxon>Pseudomonadati</taxon>
        <taxon>Pseudomonadota</taxon>
        <taxon>Gammaproteobacteria</taxon>
        <taxon>Pseudomonadales</taxon>
        <taxon>Ketobacteraceae</taxon>
        <taxon>Ketobacter</taxon>
    </lineage>
</organism>
<dbReference type="InterPro" id="IPR046977">
    <property type="entry name" value="RsmC/RlmG"/>
</dbReference>
<keyword evidence="3" id="KW-0489">Methyltransferase</keyword>
<feature type="domain" description="RlmG N-terminal" evidence="7">
    <location>
        <begin position="5"/>
        <end position="178"/>
    </location>
</feature>
<evidence type="ECO:0000313" key="8">
    <source>
        <dbReference type="EMBL" id="AUM12494.1"/>
    </source>
</evidence>
<dbReference type="InterPro" id="IPR017237">
    <property type="entry name" value="RLMG"/>
</dbReference>
<keyword evidence="9" id="KW-1185">Reference proteome</keyword>
<dbReference type="GO" id="GO:0005737">
    <property type="term" value="C:cytoplasm"/>
    <property type="evidence" value="ECO:0007669"/>
    <property type="project" value="InterPro"/>
</dbReference>
<evidence type="ECO:0000259" key="6">
    <source>
        <dbReference type="Pfam" id="PF05175"/>
    </source>
</evidence>
<dbReference type="PIRSF" id="PIRSF037565">
    <property type="entry name" value="RRNA_m2G_Mtase_RsmD_prd"/>
    <property type="match status" value="1"/>
</dbReference>
<dbReference type="Proteomes" id="UP000235116">
    <property type="component" value="Chromosome"/>
</dbReference>
<evidence type="ECO:0000256" key="4">
    <source>
        <dbReference type="ARBA" id="ARBA00022679"/>
    </source>
</evidence>
<keyword evidence="1" id="KW-0963">Cytoplasm</keyword>
<dbReference type="RefSeq" id="WP_101893861.1">
    <property type="nucleotide sequence ID" value="NZ_CP022684.1"/>
</dbReference>
<feature type="domain" description="Methyltransferase small" evidence="6">
    <location>
        <begin position="198"/>
        <end position="366"/>
    </location>
</feature>
<reference evidence="9" key="1">
    <citation type="submission" date="2017-08" db="EMBL/GenBank/DDBJ databases">
        <title>Direct submision.</title>
        <authorList>
            <person name="Kim S.-J."/>
            <person name="Rhee S.-K."/>
        </authorList>
    </citation>
    <scope>NUCLEOTIDE SEQUENCE [LARGE SCALE GENOMIC DNA]</scope>
    <source>
        <strain evidence="9">GI5</strain>
    </source>
</reference>
<accession>A0A2K9LNW7</accession>